<evidence type="ECO:0000259" key="2">
    <source>
        <dbReference type="PROSITE" id="PS50190"/>
    </source>
</evidence>
<feature type="compositionally biased region" description="Polar residues" evidence="1">
    <location>
        <begin position="314"/>
        <end position="332"/>
    </location>
</feature>
<feature type="compositionally biased region" description="Polar residues" evidence="1">
    <location>
        <begin position="801"/>
        <end position="818"/>
    </location>
</feature>
<evidence type="ECO:0000313" key="3">
    <source>
        <dbReference type="EMBL" id="KAF6061092.1"/>
    </source>
</evidence>
<feature type="compositionally biased region" description="Acidic residues" evidence="1">
    <location>
        <begin position="912"/>
        <end position="922"/>
    </location>
</feature>
<feature type="compositionally biased region" description="Polar residues" evidence="1">
    <location>
        <begin position="1"/>
        <end position="25"/>
    </location>
</feature>
<protein>
    <submittedName>
        <fullName evidence="3">Sec7 domain family protein</fullName>
    </submittedName>
</protein>
<dbReference type="SUPFAM" id="SSF48425">
    <property type="entry name" value="Sec7 domain"/>
    <property type="match status" value="1"/>
</dbReference>
<feature type="region of interest" description="Disordered" evidence="1">
    <location>
        <begin position="773"/>
        <end position="793"/>
    </location>
</feature>
<feature type="region of interest" description="Disordered" evidence="1">
    <location>
        <begin position="908"/>
        <end position="949"/>
    </location>
</feature>
<reference evidence="3 4" key="1">
    <citation type="submission" date="2020-03" db="EMBL/GenBank/DDBJ databases">
        <title>FDA dAtabase for Regulatory Grade micrObial Sequences (FDA-ARGOS): Supporting development and validation of Infectious Disease Dx tests.</title>
        <authorList>
            <person name="Campos J."/>
            <person name="Goldberg B."/>
            <person name="Tallon L."/>
            <person name="Sadzewicz L."/>
            <person name="Vavikolanu K."/>
            <person name="Mehta A."/>
            <person name="Aluvathingal J."/>
            <person name="Nadendla S."/>
            <person name="Nandy P."/>
            <person name="Geyer C."/>
            <person name="Yan Y."/>
            <person name="Sichtig H."/>
        </authorList>
    </citation>
    <scope>NUCLEOTIDE SEQUENCE [LARGE SCALE GENOMIC DNA]</scope>
    <source>
        <strain evidence="3 4">FDAARGOS_656</strain>
    </source>
</reference>
<feature type="compositionally biased region" description="Basic residues" evidence="1">
    <location>
        <begin position="249"/>
        <end position="267"/>
    </location>
</feature>
<comment type="caution">
    <text evidence="3">The sequence shown here is derived from an EMBL/GenBank/DDBJ whole genome shotgun (WGS) entry which is preliminary data.</text>
</comment>
<dbReference type="AlphaFoldDB" id="A0A8H6BSC4"/>
<feature type="region of interest" description="Disordered" evidence="1">
    <location>
        <begin position="799"/>
        <end position="818"/>
    </location>
</feature>
<feature type="region of interest" description="Disordered" evidence="1">
    <location>
        <begin position="377"/>
        <end position="433"/>
    </location>
</feature>
<feature type="compositionally biased region" description="Polar residues" evidence="1">
    <location>
        <begin position="939"/>
        <end position="948"/>
    </location>
</feature>
<dbReference type="FunFam" id="1.10.1000.11:FF:000020">
    <property type="entry name" value="Guanyl nucleotide exchange factor, putative"/>
    <property type="match status" value="1"/>
</dbReference>
<dbReference type="Proteomes" id="UP000536275">
    <property type="component" value="Unassembled WGS sequence"/>
</dbReference>
<dbReference type="Gene3D" id="1.10.1000.11">
    <property type="entry name" value="Arf Nucleotide-binding Site Opener,domain 2"/>
    <property type="match status" value="1"/>
</dbReference>
<dbReference type="PANTHER" id="PTHR10663">
    <property type="entry name" value="GUANYL-NUCLEOTIDE EXCHANGE FACTOR"/>
    <property type="match status" value="1"/>
</dbReference>
<dbReference type="GO" id="GO:0005085">
    <property type="term" value="F:guanyl-nucleotide exchange factor activity"/>
    <property type="evidence" value="ECO:0007669"/>
    <property type="project" value="InterPro"/>
</dbReference>
<gene>
    <name evidence="3" type="ORF">FOB64_006534</name>
</gene>
<dbReference type="SMART" id="SM00222">
    <property type="entry name" value="Sec7"/>
    <property type="match status" value="1"/>
</dbReference>
<dbReference type="InterPro" id="IPR035999">
    <property type="entry name" value="Sec7_dom_sf"/>
</dbReference>
<dbReference type="EMBL" id="JABWAD010000066">
    <property type="protein sequence ID" value="KAF6061092.1"/>
    <property type="molecule type" value="Genomic_DNA"/>
</dbReference>
<evidence type="ECO:0000256" key="1">
    <source>
        <dbReference type="SAM" id="MobiDB-lite"/>
    </source>
</evidence>
<feature type="compositionally biased region" description="Basic and acidic residues" evidence="1">
    <location>
        <begin position="42"/>
        <end position="70"/>
    </location>
</feature>
<accession>A0A8H6BSC4</accession>
<dbReference type="PROSITE" id="PS50190">
    <property type="entry name" value="SEC7"/>
    <property type="match status" value="1"/>
</dbReference>
<sequence length="964" mass="109121">MVSAVSNITESSVANSTTPESSINMTKPPPISTSNKIKHHPPKDDKPLPITPNRDEHKTEDKGTSTSSKENHHLICFDQASKYTQFLAAGDRDSTKIRNYYMNLFTWPPNLLKSTRMLCSKLYLKGESQEIDRILSSFTKSYLKQHPKNVFCTKNFEQIYIIIYSLILLNTALHNSELNKKSRISQSDFIRNTFTTFVQQNEKLSKSLSVKQKIAIENELSNFYEDLSKNELHLKTADEAGSSSISQSQHHHSHHNHHHHHHHHNDHGHHNNTLGNRLSKASQDSAATETTNASTNSPITPANESNNEDGAVLTRQQSASSIWSTDTTNRRSSLAMKRYTTTTSEISNFNATAQNPNRSPVQRVGMARALVGHQRQQQFQSEKSSMYKNGNPSLYSQASAVPQLKNRPSYDQMKSLNKRSSRQSVISKDSSHNDDDMISVLSFDTMNLPMHDESDSQQLQGSPYLKEGLLKLKILNNDSVDEIDGNSNPSASSTPANHGKFLSFFSRPANSSSSTSNMNNHKFTENFVVISKGELSLYSFDPKVIKKFKKRNGHQQQQTEPDDDDIVGDGNWLKNAAKIGKVLWSLTFPKTSKRQPKKFIFEAGTKEVALEFINTCNFWAAKITAIPTLEESVSSLEYGWTNLDYIIAHRESFKKSRNIMKYEPVVKGVYLSNYIVNSEETNHLGMMRQFVKTSNYYNQLKKLYNEFTEMRQKFLINLPKCHFNCSNHSKILSNYDTKINDYNLEMKKYKNYLIILGFGLQLRFDLEEQDRQQQYDTSLENEDVDDDDEGEEDYETIGETLATTDRASSAGAKSNDTSYQDDELTKLVKFEIKKLFFNMKDISKVIPTFRSSKSIKNLADLAQDIDNKLVKSPKTFTLANYNDNESPINQLLATTNANPTVKSSSMIMESSIAEEPEDAEDSETTRRSSKVNNSKDHSPATSISSSIKKPNLKIANSEVSALVI</sequence>
<dbReference type="Pfam" id="PF01369">
    <property type="entry name" value="Sec7"/>
    <property type="match status" value="1"/>
</dbReference>
<feature type="compositionally biased region" description="Low complexity" evidence="1">
    <location>
        <begin position="285"/>
        <end position="297"/>
    </location>
</feature>
<dbReference type="GO" id="GO:0032012">
    <property type="term" value="P:regulation of ARF protein signal transduction"/>
    <property type="evidence" value="ECO:0007669"/>
    <property type="project" value="InterPro"/>
</dbReference>
<feature type="compositionally biased region" description="Acidic residues" evidence="1">
    <location>
        <begin position="779"/>
        <end position="793"/>
    </location>
</feature>
<dbReference type="InterPro" id="IPR023394">
    <property type="entry name" value="Sec7_C_sf"/>
</dbReference>
<dbReference type="PANTHER" id="PTHR10663:SF405">
    <property type="entry name" value="ARF GUANINE NUCLEOTIDE EXCHANGE FACTOR SYT1"/>
    <property type="match status" value="1"/>
</dbReference>
<feature type="region of interest" description="Disordered" evidence="1">
    <location>
        <begin position="1"/>
        <end position="70"/>
    </location>
</feature>
<feature type="domain" description="SEC7" evidence="2">
    <location>
        <begin position="110"/>
        <end position="230"/>
    </location>
</feature>
<feature type="compositionally biased region" description="Polar residues" evidence="1">
    <location>
        <begin position="377"/>
        <end position="400"/>
    </location>
</feature>
<feature type="region of interest" description="Disordered" evidence="1">
    <location>
        <begin position="238"/>
        <end position="334"/>
    </location>
</feature>
<organism evidence="3 4">
    <name type="scientific">Candida albicans</name>
    <name type="common">Yeast</name>
    <dbReference type="NCBI Taxonomy" id="5476"/>
    <lineage>
        <taxon>Eukaryota</taxon>
        <taxon>Fungi</taxon>
        <taxon>Dikarya</taxon>
        <taxon>Ascomycota</taxon>
        <taxon>Saccharomycotina</taxon>
        <taxon>Pichiomycetes</taxon>
        <taxon>Debaryomycetaceae</taxon>
        <taxon>Candida/Lodderomyces clade</taxon>
        <taxon>Candida</taxon>
    </lineage>
</organism>
<dbReference type="InterPro" id="IPR000904">
    <property type="entry name" value="Sec7_dom"/>
</dbReference>
<evidence type="ECO:0000313" key="4">
    <source>
        <dbReference type="Proteomes" id="UP000536275"/>
    </source>
</evidence>
<name>A0A8H6BSC4_CANAX</name>
<proteinExistence type="predicted"/>
<feature type="compositionally biased region" description="Polar residues" evidence="1">
    <location>
        <begin position="273"/>
        <end position="284"/>
    </location>
</feature>